<dbReference type="Pfam" id="PF17836">
    <property type="entry name" value="PglD_N"/>
    <property type="match status" value="1"/>
</dbReference>
<reference evidence="3 4" key="1">
    <citation type="submission" date="2017-08" db="EMBL/GenBank/DDBJ databases">
        <authorList>
            <person name="de Groot N.N."/>
        </authorList>
    </citation>
    <scope>NUCLEOTIDE SEQUENCE [LARGE SCALE GENOMIC DNA]</scope>
    <source>
        <strain evidence="3 4">DSM 9787</strain>
    </source>
</reference>
<dbReference type="InterPro" id="IPR001173">
    <property type="entry name" value="Glyco_trans_2-like"/>
</dbReference>
<evidence type="ECO:0000259" key="2">
    <source>
        <dbReference type="Pfam" id="PF17836"/>
    </source>
</evidence>
<dbReference type="Pfam" id="PF00535">
    <property type="entry name" value="Glycos_transf_2"/>
    <property type="match status" value="1"/>
</dbReference>
<dbReference type="Proteomes" id="UP000219563">
    <property type="component" value="Unassembled WGS sequence"/>
</dbReference>
<dbReference type="Gene3D" id="3.90.550.10">
    <property type="entry name" value="Spore Coat Polysaccharide Biosynthesis Protein SpsA, Chain A"/>
    <property type="match status" value="1"/>
</dbReference>
<name>A0A285RV82_9FIRM</name>
<dbReference type="PANTHER" id="PTHR22916">
    <property type="entry name" value="GLYCOSYLTRANSFERASE"/>
    <property type="match status" value="1"/>
</dbReference>
<feature type="domain" description="PglD N-terminal" evidence="2">
    <location>
        <begin position="294"/>
        <end position="361"/>
    </location>
</feature>
<evidence type="ECO:0000313" key="3">
    <source>
        <dbReference type="EMBL" id="SOB98385.1"/>
    </source>
</evidence>
<dbReference type="EMBL" id="OBMR01000004">
    <property type="protein sequence ID" value="SOB98385.1"/>
    <property type="molecule type" value="Genomic_DNA"/>
</dbReference>
<organism evidence="3 4">
    <name type="scientific">Pseudobutyrivibrio ruminis DSM 9787</name>
    <dbReference type="NCBI Taxonomy" id="1123011"/>
    <lineage>
        <taxon>Bacteria</taxon>
        <taxon>Bacillati</taxon>
        <taxon>Bacillota</taxon>
        <taxon>Clostridia</taxon>
        <taxon>Lachnospirales</taxon>
        <taxon>Lachnospiraceae</taxon>
        <taxon>Pseudobutyrivibrio</taxon>
    </lineage>
</organism>
<dbReference type="RefSeq" id="WP_097075972.1">
    <property type="nucleotide sequence ID" value="NZ_OBMR01000004.1"/>
</dbReference>
<dbReference type="PANTHER" id="PTHR22916:SF3">
    <property type="entry name" value="UDP-GLCNAC:BETAGAL BETA-1,3-N-ACETYLGLUCOSAMINYLTRANSFERASE-LIKE PROTEIN 1"/>
    <property type="match status" value="1"/>
</dbReference>
<dbReference type="Gene3D" id="3.40.50.20">
    <property type="match status" value="1"/>
</dbReference>
<dbReference type="InterPro" id="IPR029044">
    <property type="entry name" value="Nucleotide-diphossugar_trans"/>
</dbReference>
<dbReference type="InterPro" id="IPR041561">
    <property type="entry name" value="PglD_N"/>
</dbReference>
<dbReference type="GO" id="GO:0016758">
    <property type="term" value="F:hexosyltransferase activity"/>
    <property type="evidence" value="ECO:0007669"/>
    <property type="project" value="UniProtKB-ARBA"/>
</dbReference>
<feature type="domain" description="Glycosyltransferase 2-like" evidence="1">
    <location>
        <begin position="10"/>
        <end position="162"/>
    </location>
</feature>
<dbReference type="SUPFAM" id="SSF53448">
    <property type="entry name" value="Nucleotide-diphospho-sugar transferases"/>
    <property type="match status" value="1"/>
</dbReference>
<accession>A0A285RV82</accession>
<sequence>MSSQFCPLVSIVIPVYNGENYIRSAIDSAINQTYSNIEVIVVNDGSTDNTEEIVLSYGNKVRYFKKDNGGVATAVNFGVSKMKGDYFSWLSHDDYYSPNKIELQIKKLSESPDCSLCFSNISVLRVNENKISKEDVLNYYKEEQIVNSCFAPIFFAVHGSTILVSKSLIDEVGGWDEKLRTTQDSVWLFNAMRGRKSAFVREQLVTVRIHDSMGQITMTEHNEEFNEMVINFCKVLSTNEKIELCGSEYNFYSLYYDVLHQTSKATYALDYLIGKMKEPVRKLFETNFCDKSLKIAIFGMGNFGRMVFDAFESCFLEVDCFFDNNQEKAGTFYKKTMCHSIEELLSNKEKYLVVVSISEPKALVEELKGKGIPFVIDKDEACNVLYRIRKRL</sequence>
<dbReference type="InterPro" id="IPR036291">
    <property type="entry name" value="NAD(P)-bd_dom_sf"/>
</dbReference>
<protein>
    <submittedName>
        <fullName evidence="3">Glycosyl transferase family 2</fullName>
    </submittedName>
</protein>
<dbReference type="AlphaFoldDB" id="A0A285RV82"/>
<evidence type="ECO:0000259" key="1">
    <source>
        <dbReference type="Pfam" id="PF00535"/>
    </source>
</evidence>
<dbReference type="SUPFAM" id="SSF51735">
    <property type="entry name" value="NAD(P)-binding Rossmann-fold domains"/>
    <property type="match status" value="1"/>
</dbReference>
<evidence type="ECO:0000313" key="4">
    <source>
        <dbReference type="Proteomes" id="UP000219563"/>
    </source>
</evidence>
<keyword evidence="3" id="KW-0808">Transferase</keyword>
<proteinExistence type="predicted"/>
<gene>
    <name evidence="3" type="ORF">SAMN02910411_1434</name>
</gene>